<evidence type="ECO:0000256" key="16">
    <source>
        <dbReference type="SAM" id="SignalP"/>
    </source>
</evidence>
<organism evidence="18 19">
    <name type="scientific">Seminavis robusta</name>
    <dbReference type="NCBI Taxonomy" id="568900"/>
    <lineage>
        <taxon>Eukaryota</taxon>
        <taxon>Sar</taxon>
        <taxon>Stramenopiles</taxon>
        <taxon>Ochrophyta</taxon>
        <taxon>Bacillariophyta</taxon>
        <taxon>Bacillariophyceae</taxon>
        <taxon>Bacillariophycidae</taxon>
        <taxon>Naviculales</taxon>
        <taxon>Naviculaceae</taxon>
        <taxon>Seminavis</taxon>
    </lineage>
</organism>
<evidence type="ECO:0000313" key="19">
    <source>
        <dbReference type="Proteomes" id="UP001153069"/>
    </source>
</evidence>
<keyword evidence="6" id="KW-0479">Metal-binding</keyword>
<evidence type="ECO:0000256" key="7">
    <source>
        <dbReference type="ARBA" id="ARBA00022801"/>
    </source>
</evidence>
<dbReference type="PANTHER" id="PTHR45792:SF8">
    <property type="entry name" value="DIACYLGLYCEROL LIPASE-ALPHA"/>
    <property type="match status" value="1"/>
</dbReference>
<comment type="subcellular location">
    <subcellularLocation>
        <location evidence="2">Cell membrane</location>
        <topology evidence="2">Multi-pass membrane protein</topology>
    </subcellularLocation>
</comment>
<protein>
    <recommendedName>
        <fullName evidence="14">sn-1-specific diacylglycerol lipase</fullName>
        <ecNumber evidence="14">3.1.1.116</ecNumber>
    </recommendedName>
</protein>
<feature type="compositionally biased region" description="Basic and acidic residues" evidence="15">
    <location>
        <begin position="121"/>
        <end position="136"/>
    </location>
</feature>
<dbReference type="GO" id="GO:0016042">
    <property type="term" value="P:lipid catabolic process"/>
    <property type="evidence" value="ECO:0007669"/>
    <property type="project" value="UniProtKB-KW"/>
</dbReference>
<evidence type="ECO:0000256" key="10">
    <source>
        <dbReference type="ARBA" id="ARBA00022989"/>
    </source>
</evidence>
<keyword evidence="8" id="KW-0106">Calcium</keyword>
<evidence type="ECO:0000256" key="4">
    <source>
        <dbReference type="ARBA" id="ARBA00022553"/>
    </source>
</evidence>
<feature type="domain" description="Fungal lipase-type" evidence="17">
    <location>
        <begin position="349"/>
        <end position="472"/>
    </location>
</feature>
<evidence type="ECO:0000256" key="1">
    <source>
        <dbReference type="ARBA" id="ARBA00001913"/>
    </source>
</evidence>
<dbReference type="Proteomes" id="UP001153069">
    <property type="component" value="Unassembled WGS sequence"/>
</dbReference>
<comment type="caution">
    <text evidence="18">The sequence shown here is derived from an EMBL/GenBank/DDBJ whole genome shotgun (WGS) entry which is preliminary data.</text>
</comment>
<dbReference type="SUPFAM" id="SSF53474">
    <property type="entry name" value="alpha/beta-Hydrolases"/>
    <property type="match status" value="1"/>
</dbReference>
<comment type="cofactor">
    <cofactor evidence="1">
        <name>Ca(2+)</name>
        <dbReference type="ChEBI" id="CHEBI:29108"/>
    </cofactor>
</comment>
<keyword evidence="4" id="KW-0597">Phosphoprotein</keyword>
<evidence type="ECO:0000256" key="9">
    <source>
        <dbReference type="ARBA" id="ARBA00022963"/>
    </source>
</evidence>
<dbReference type="Pfam" id="PF01764">
    <property type="entry name" value="Lipase_3"/>
    <property type="match status" value="1"/>
</dbReference>
<dbReference type="InterPro" id="IPR002921">
    <property type="entry name" value="Fungal_lipase-type"/>
</dbReference>
<proteinExistence type="predicted"/>
<sequence>MIKRTPSANNRSRRRKLSHALILLIGIIASAFLELPAVAQEQCISQDDKECKSSKESPNKKVNDLVQSWFKSRREGLQFLQDKVFGQGGGDDKVNGAQQQKKHMEGGPFSHLWNTRSSRQKQQETADQESKKHEQEAEHFLGGVASLLNAESTTDAFLNLVSGSDDNERSQRTWIEVIKIFREHIKEVKEQVDRAFGDLGWNPVEHFRPVSAFYLLREEEASKGPVWKRRRHRFYPKLKDVEDLKEFHNALYLSELSYVHTVPAVEEGLRLFQNDSWALLYATCDSLPHEPAHFIAIRKTASPIATTGFADRLKGIESILPWEAKKKSDDSTNKNRQFSSDEDTLELILVVRGTKELGDIISDVSFEAVDYREGKAHGGFLQAGKFLVDTHVESFRELLKLSGRKLMRLTILGHSLGGGAAAIAAIEFNDYDFIEASAIGFGSPGTLSPELSAAYQDIITTIVSDADVVPRIGVTSIIHLHLRLMAHSPGPSLWEDVSEFVEDLRTKLPSKVVDVLLGGKEKLSNKLEEMIGPKKYPHVEALEEFLKSQETNSSQIGCCEPPGTCIHFFRDGISYSAAFTPCSYFSEVEFVSTMIDDHMVRAGYHRALVTLARDLLDDLDFRFEHQVLPDTS</sequence>
<comment type="catalytic activity">
    <reaction evidence="13">
        <text>a 1,2-diacyl-sn-glycerol + H2O = a 2-acylglycerol + a fatty acid + H(+)</text>
        <dbReference type="Rhea" id="RHEA:33275"/>
        <dbReference type="ChEBI" id="CHEBI:15377"/>
        <dbReference type="ChEBI" id="CHEBI:15378"/>
        <dbReference type="ChEBI" id="CHEBI:17389"/>
        <dbReference type="ChEBI" id="CHEBI:17815"/>
        <dbReference type="ChEBI" id="CHEBI:28868"/>
        <dbReference type="EC" id="3.1.1.116"/>
    </reaction>
    <physiologicalReaction direction="left-to-right" evidence="13">
        <dbReference type="Rhea" id="RHEA:33276"/>
    </physiologicalReaction>
</comment>
<evidence type="ECO:0000256" key="13">
    <source>
        <dbReference type="ARBA" id="ARBA00024531"/>
    </source>
</evidence>
<keyword evidence="3" id="KW-1003">Cell membrane</keyword>
<dbReference type="OrthoDB" id="45753at2759"/>
<feature type="signal peptide" evidence="16">
    <location>
        <begin position="1"/>
        <end position="39"/>
    </location>
</feature>
<dbReference type="EC" id="3.1.1.116" evidence="14"/>
<dbReference type="InterPro" id="IPR052214">
    <property type="entry name" value="DAG_Lipase-Related"/>
</dbReference>
<evidence type="ECO:0000256" key="5">
    <source>
        <dbReference type="ARBA" id="ARBA00022692"/>
    </source>
</evidence>
<evidence type="ECO:0000256" key="15">
    <source>
        <dbReference type="SAM" id="MobiDB-lite"/>
    </source>
</evidence>
<dbReference type="Gene3D" id="3.40.50.1820">
    <property type="entry name" value="alpha/beta hydrolase"/>
    <property type="match status" value="1"/>
</dbReference>
<feature type="region of interest" description="Disordered" evidence="15">
    <location>
        <begin position="88"/>
        <end position="136"/>
    </location>
</feature>
<reference evidence="18" key="1">
    <citation type="submission" date="2020-06" db="EMBL/GenBank/DDBJ databases">
        <authorList>
            <consortium name="Plant Systems Biology data submission"/>
        </authorList>
    </citation>
    <scope>NUCLEOTIDE SEQUENCE</scope>
    <source>
        <strain evidence="18">D6</strain>
    </source>
</reference>
<feature type="chain" id="PRO_5040357927" description="sn-1-specific diacylglycerol lipase" evidence="16">
    <location>
        <begin position="40"/>
        <end position="632"/>
    </location>
</feature>
<dbReference type="AlphaFoldDB" id="A0A9N8HFU2"/>
<evidence type="ECO:0000256" key="8">
    <source>
        <dbReference type="ARBA" id="ARBA00022837"/>
    </source>
</evidence>
<keyword evidence="10" id="KW-1133">Transmembrane helix</keyword>
<keyword evidence="16" id="KW-0732">Signal</keyword>
<keyword evidence="7" id="KW-0378">Hydrolase</keyword>
<evidence type="ECO:0000256" key="2">
    <source>
        <dbReference type="ARBA" id="ARBA00004651"/>
    </source>
</evidence>
<dbReference type="GO" id="GO:0016298">
    <property type="term" value="F:lipase activity"/>
    <property type="evidence" value="ECO:0007669"/>
    <property type="project" value="TreeGrafter"/>
</dbReference>
<keyword evidence="5" id="KW-0812">Transmembrane</keyword>
<dbReference type="GO" id="GO:0005886">
    <property type="term" value="C:plasma membrane"/>
    <property type="evidence" value="ECO:0007669"/>
    <property type="project" value="UniProtKB-SubCell"/>
</dbReference>
<accession>A0A9N8HFU2</accession>
<evidence type="ECO:0000256" key="6">
    <source>
        <dbReference type="ARBA" id="ARBA00022723"/>
    </source>
</evidence>
<evidence type="ECO:0000256" key="11">
    <source>
        <dbReference type="ARBA" id="ARBA00023098"/>
    </source>
</evidence>
<evidence type="ECO:0000313" key="18">
    <source>
        <dbReference type="EMBL" id="CAB9513458.1"/>
    </source>
</evidence>
<keyword evidence="9" id="KW-0442">Lipid degradation</keyword>
<dbReference type="InterPro" id="IPR029058">
    <property type="entry name" value="AB_hydrolase_fold"/>
</dbReference>
<name>A0A9N8HFU2_9STRA</name>
<evidence type="ECO:0000256" key="3">
    <source>
        <dbReference type="ARBA" id="ARBA00022475"/>
    </source>
</evidence>
<dbReference type="EMBL" id="CAICTM010000592">
    <property type="protein sequence ID" value="CAB9513458.1"/>
    <property type="molecule type" value="Genomic_DNA"/>
</dbReference>
<dbReference type="PANTHER" id="PTHR45792">
    <property type="entry name" value="DIACYLGLYCEROL LIPASE HOMOLOG-RELATED"/>
    <property type="match status" value="1"/>
</dbReference>
<evidence type="ECO:0000256" key="12">
    <source>
        <dbReference type="ARBA" id="ARBA00023136"/>
    </source>
</evidence>
<gene>
    <name evidence="18" type="ORF">SEMRO_593_G172230.1</name>
</gene>
<evidence type="ECO:0000256" key="14">
    <source>
        <dbReference type="ARBA" id="ARBA00026104"/>
    </source>
</evidence>
<keyword evidence="19" id="KW-1185">Reference proteome</keyword>
<keyword evidence="12" id="KW-0472">Membrane</keyword>
<keyword evidence="11" id="KW-0443">Lipid metabolism</keyword>
<dbReference type="GO" id="GO:0046872">
    <property type="term" value="F:metal ion binding"/>
    <property type="evidence" value="ECO:0007669"/>
    <property type="project" value="UniProtKB-KW"/>
</dbReference>
<evidence type="ECO:0000259" key="17">
    <source>
        <dbReference type="Pfam" id="PF01764"/>
    </source>
</evidence>